<dbReference type="InterPro" id="IPR036236">
    <property type="entry name" value="Znf_C2H2_sf"/>
</dbReference>
<evidence type="ECO:0000256" key="8">
    <source>
        <dbReference type="SAM" id="MobiDB-lite"/>
    </source>
</evidence>
<dbReference type="PROSITE" id="PS50157">
    <property type="entry name" value="ZINC_FINGER_C2H2_2"/>
    <property type="match status" value="1"/>
</dbReference>
<feature type="region of interest" description="Disordered" evidence="8">
    <location>
        <begin position="202"/>
        <end position="222"/>
    </location>
</feature>
<dbReference type="PROSITE" id="PS00028">
    <property type="entry name" value="ZINC_FINGER_C2H2_1"/>
    <property type="match status" value="1"/>
</dbReference>
<dbReference type="GO" id="GO:0008270">
    <property type="term" value="F:zinc ion binding"/>
    <property type="evidence" value="ECO:0007669"/>
    <property type="project" value="UniProtKB-KW"/>
</dbReference>
<dbReference type="FunCoup" id="A0A1V8STU4">
    <property type="interactions" value="27"/>
</dbReference>
<organism evidence="10 11">
    <name type="scientific">Cryoendolithus antarcticus</name>
    <dbReference type="NCBI Taxonomy" id="1507870"/>
    <lineage>
        <taxon>Eukaryota</taxon>
        <taxon>Fungi</taxon>
        <taxon>Dikarya</taxon>
        <taxon>Ascomycota</taxon>
        <taxon>Pezizomycotina</taxon>
        <taxon>Dothideomycetes</taxon>
        <taxon>Dothideomycetidae</taxon>
        <taxon>Cladosporiales</taxon>
        <taxon>Cladosporiaceae</taxon>
        <taxon>Cryoendolithus</taxon>
    </lineage>
</organism>
<keyword evidence="6" id="KW-0539">Nucleus</keyword>
<feature type="region of interest" description="Disordered" evidence="8">
    <location>
        <begin position="623"/>
        <end position="654"/>
    </location>
</feature>
<dbReference type="EMBL" id="NAJO01000027">
    <property type="protein sequence ID" value="OQO02566.1"/>
    <property type="molecule type" value="Genomic_DNA"/>
</dbReference>
<feature type="region of interest" description="Disordered" evidence="8">
    <location>
        <begin position="1002"/>
        <end position="1024"/>
    </location>
</feature>
<dbReference type="SUPFAM" id="SSF57667">
    <property type="entry name" value="beta-beta-alpha zinc fingers"/>
    <property type="match status" value="1"/>
</dbReference>
<sequence>MPGEVAITAAPPSAEEVDSETEQKEELVDGDQDGHDIGDSKPKKKRRIIKTSDKKYECPEKDCNKMYSRAEHLYRHQLNHTPKQIYRCDFPAKGSHLQRKDAFLNSQRGESSGSAPPSSPDKLAASHSPVETNHAYRHVAHHSEGYAAPVDQAQHYPRMNDGYAEQGASEVPSAHTQHGLPTAMAMDPQLTNGHVQNGYGTMNESYAPPTMMPPASVPDQRRFSFDASNYSSRPVQTSTAQHTAYYQPIATPQNTMQPPPSISSPQAVGGLYSQPYPSPASNNYRTPSYNNLPPLTTPYGYAQPAYTPQQNGGRNGMYASPAMTAADQGSIGSRANSVMYYPDMDVNMQQNIALPVFDDEIALNRSPPLVLNEDFLASLFGPNGMLPDAPMPSPPPLDPPNPQMYNMPLPKLETDQLSREPSMPKLESMSPPILSGLDISLRESAITEKKRMRLIDLVNKRFTDPERMPDWRSREEIMDGSISDPNHVMGMKMLKTFMTSYWVHVHQQMPIMHRPTFNPETCPDLLMIAMMCLGASCIERTHDPELTQRCAEISAFLAYHTRWEVFKDVEFRPTAKLWTFQAMLLLELFEKMYSTRALHERAHIHHATTLTVMRRGSSLVGRSAISESPGNANDPTRTPPGPDGSINTSGVNTQDGRWNRWITAEATRRAAFAAFIIDSTHATLFGHSAVMSPHDIKLPLPCDEALWAATSSAEVQRVEASLAANGFKPTSFVDGLKRTLNGQRVRTNTFGRVILMAGLLNVSWHMNQRDLQVSSLGANGTLGNQMKWRAPLTRAFDFWRRDFDDSLSKNEHWLQVASSGPSSASSSTAGGPASAIETRDSVFESRTCLHSLAHMAMHVDMIDCTVFAGSERALGRVVTEADRAAVTRKMREQWAPSARARDAVFYALRFLCEVLIPDEELVAKRQQQPPQPPTFAYSARDDYLLNRPWVLYFAALIVWSYGYALDGPIRPSNYTLTSRELQVYDMQRYLIRVGGVASPDDLEKLKDRNSSVGSRSLPLPPNDNNDEDDFRLDIVRLDIGEFRLLTIRPGLPKARVACTIRNYRSFTRCPSYEAMSYAWGNQADAGKVYVSIERDDGNKIVTSRELEKLTLTDESRIHRYIYDNLASDGSFSGCTKSCEDALRRFRLPDKPRTLWVDAICINQKDNVERTRQVQMMGHIYHNAERVIAYSGHAARPSWNDLLGSRYFKRLWPVQEILHARNIRLYYGDSSVDWDVLYRAYESLESKTADVGSTDSQSTTSAAVEPSDFFELRQWYLTNPPREFPLSVEDQRIHRRLPSVGRLDASQLVTILRMTAAQECKEPLDKFYAVQSLFYGEPYNNIEPNYSKSVPDLHRELVRIVGRKYERELRALLRVPPVWNR</sequence>
<evidence type="ECO:0000313" key="11">
    <source>
        <dbReference type="Proteomes" id="UP000192596"/>
    </source>
</evidence>
<comment type="subcellular location">
    <subcellularLocation>
        <location evidence="1">Nucleus</location>
    </subcellularLocation>
</comment>
<dbReference type="GO" id="GO:0006351">
    <property type="term" value="P:DNA-templated transcription"/>
    <property type="evidence" value="ECO:0007669"/>
    <property type="project" value="InterPro"/>
</dbReference>
<evidence type="ECO:0000256" key="2">
    <source>
        <dbReference type="ARBA" id="ARBA00022723"/>
    </source>
</evidence>
<evidence type="ECO:0000313" key="10">
    <source>
        <dbReference type="EMBL" id="OQO02566.1"/>
    </source>
</evidence>
<keyword evidence="2" id="KW-0479">Metal-binding</keyword>
<dbReference type="GO" id="GO:0000785">
    <property type="term" value="C:chromatin"/>
    <property type="evidence" value="ECO:0007669"/>
    <property type="project" value="TreeGrafter"/>
</dbReference>
<comment type="caution">
    <text evidence="10">The sequence shown here is derived from an EMBL/GenBank/DDBJ whole genome shotgun (WGS) entry which is preliminary data.</text>
</comment>
<dbReference type="InParanoid" id="A0A1V8STU4"/>
<dbReference type="CDD" id="cd12148">
    <property type="entry name" value="fungal_TF_MHR"/>
    <property type="match status" value="1"/>
</dbReference>
<keyword evidence="5" id="KW-0862">Zinc</keyword>
<dbReference type="OrthoDB" id="427030at2759"/>
<feature type="region of interest" description="Disordered" evidence="8">
    <location>
        <begin position="106"/>
        <end position="128"/>
    </location>
</feature>
<evidence type="ECO:0000256" key="1">
    <source>
        <dbReference type="ARBA" id="ARBA00004123"/>
    </source>
</evidence>
<dbReference type="InterPro" id="IPR007219">
    <property type="entry name" value="XnlR_reg_dom"/>
</dbReference>
<dbReference type="SMART" id="SM00355">
    <property type="entry name" value="ZnF_C2H2"/>
    <property type="match status" value="1"/>
</dbReference>
<dbReference type="GO" id="GO:0000978">
    <property type="term" value="F:RNA polymerase II cis-regulatory region sequence-specific DNA binding"/>
    <property type="evidence" value="ECO:0007669"/>
    <property type="project" value="InterPro"/>
</dbReference>
<accession>A0A1V8STU4</accession>
<dbReference type="STRING" id="1507870.A0A1V8STU4"/>
<evidence type="ECO:0000256" key="7">
    <source>
        <dbReference type="PROSITE-ProRule" id="PRU00042"/>
    </source>
</evidence>
<evidence type="ECO:0000256" key="3">
    <source>
        <dbReference type="ARBA" id="ARBA00022737"/>
    </source>
</evidence>
<protein>
    <recommendedName>
        <fullName evidence="9">C2H2-type domain-containing protein</fullName>
    </recommendedName>
</protein>
<keyword evidence="4 7" id="KW-0863">Zinc-finger</keyword>
<evidence type="ECO:0000256" key="6">
    <source>
        <dbReference type="ARBA" id="ARBA00023242"/>
    </source>
</evidence>
<feature type="compositionally biased region" description="Basic and acidic residues" evidence="8">
    <location>
        <begin position="21"/>
        <end position="41"/>
    </location>
</feature>
<feature type="domain" description="C2H2-type" evidence="9">
    <location>
        <begin position="56"/>
        <end position="85"/>
    </location>
</feature>
<dbReference type="GO" id="GO:0005634">
    <property type="term" value="C:nucleus"/>
    <property type="evidence" value="ECO:0007669"/>
    <property type="project" value="UniProtKB-SubCell"/>
</dbReference>
<feature type="compositionally biased region" description="Low complexity" evidence="8">
    <location>
        <begin position="817"/>
        <end position="835"/>
    </location>
</feature>
<keyword evidence="11" id="KW-1185">Reference proteome</keyword>
<keyword evidence="3" id="KW-0677">Repeat</keyword>
<dbReference type="Pfam" id="PF06985">
    <property type="entry name" value="HET"/>
    <property type="match status" value="1"/>
</dbReference>
<dbReference type="Proteomes" id="UP000192596">
    <property type="component" value="Unassembled WGS sequence"/>
</dbReference>
<name>A0A1V8STU4_9PEZI</name>
<dbReference type="PANTHER" id="PTHR40626:SF11">
    <property type="entry name" value="ZINC FINGER PROTEIN YPR022C"/>
    <property type="match status" value="1"/>
</dbReference>
<evidence type="ECO:0000256" key="5">
    <source>
        <dbReference type="ARBA" id="ARBA00022833"/>
    </source>
</evidence>
<evidence type="ECO:0000259" key="9">
    <source>
        <dbReference type="PROSITE" id="PS50157"/>
    </source>
</evidence>
<proteinExistence type="predicted"/>
<evidence type="ECO:0000256" key="4">
    <source>
        <dbReference type="ARBA" id="ARBA00022771"/>
    </source>
</evidence>
<feature type="compositionally biased region" description="Polar residues" evidence="8">
    <location>
        <begin position="645"/>
        <end position="654"/>
    </location>
</feature>
<dbReference type="InterPro" id="IPR010730">
    <property type="entry name" value="HET"/>
</dbReference>
<dbReference type="PANTHER" id="PTHR40626">
    <property type="entry name" value="MIP31509P"/>
    <property type="match status" value="1"/>
</dbReference>
<dbReference type="InterPro" id="IPR013087">
    <property type="entry name" value="Znf_C2H2_type"/>
</dbReference>
<reference evidence="11" key="1">
    <citation type="submission" date="2017-03" db="EMBL/GenBank/DDBJ databases">
        <title>Genomes of endolithic fungi from Antarctica.</title>
        <authorList>
            <person name="Coleine C."/>
            <person name="Masonjones S."/>
            <person name="Stajich J.E."/>
        </authorList>
    </citation>
    <scope>NUCLEOTIDE SEQUENCE [LARGE SCALE GENOMIC DNA]</scope>
    <source>
        <strain evidence="11">CCFEE 5527</strain>
    </source>
</reference>
<dbReference type="Gene3D" id="3.30.160.60">
    <property type="entry name" value="Classic Zinc Finger"/>
    <property type="match status" value="1"/>
</dbReference>
<gene>
    <name evidence="10" type="ORF">B0A48_12094</name>
</gene>
<dbReference type="Pfam" id="PF04082">
    <property type="entry name" value="Fungal_trans"/>
    <property type="match status" value="1"/>
</dbReference>
<feature type="region of interest" description="Disordered" evidence="8">
    <location>
        <begin position="250"/>
        <end position="276"/>
    </location>
</feature>
<feature type="region of interest" description="Disordered" evidence="8">
    <location>
        <begin position="1"/>
        <end position="54"/>
    </location>
</feature>
<dbReference type="InterPro" id="IPR051059">
    <property type="entry name" value="VerF-like"/>
</dbReference>
<feature type="compositionally biased region" description="Polar residues" evidence="8">
    <location>
        <begin position="625"/>
        <end position="636"/>
    </location>
</feature>
<dbReference type="GO" id="GO:0000981">
    <property type="term" value="F:DNA-binding transcription factor activity, RNA polymerase II-specific"/>
    <property type="evidence" value="ECO:0007669"/>
    <property type="project" value="InterPro"/>
</dbReference>
<feature type="region of interest" description="Disordered" evidence="8">
    <location>
        <begin position="817"/>
        <end position="836"/>
    </location>
</feature>